<reference evidence="4" key="1">
    <citation type="submission" date="2011-03" db="EMBL/GenBank/DDBJ databases">
        <authorList>
            <person name="Voget S."/>
            <person name="Streit W.R."/>
            <person name="Jaeger K.E."/>
            <person name="Daniel R."/>
        </authorList>
    </citation>
    <scope>NUCLEOTIDE SEQUENCE [LARGE SCALE GENOMIC DNA]</scope>
    <source>
        <strain evidence="4">PG1</strain>
    </source>
</reference>
<feature type="compositionally biased region" description="Polar residues" evidence="1">
    <location>
        <begin position="228"/>
        <end position="240"/>
    </location>
</feature>
<feature type="chain" id="PRO_5002122295" description="SH3b domain-containing protein" evidence="2">
    <location>
        <begin position="25"/>
        <end position="314"/>
    </location>
</feature>
<keyword evidence="2" id="KW-0732">Signal</keyword>
<dbReference type="HOGENOM" id="CLU_978946_0_0_4"/>
<evidence type="ECO:0000313" key="4">
    <source>
        <dbReference type="Proteomes" id="UP000031838"/>
    </source>
</evidence>
<evidence type="ECO:0000313" key="3">
    <source>
        <dbReference type="EMBL" id="AJK48246.1"/>
    </source>
</evidence>
<accession>A0A0B6S7L9</accession>
<dbReference type="AlphaFoldDB" id="A0A0B6S7L9"/>
<feature type="region of interest" description="Disordered" evidence="1">
    <location>
        <begin position="227"/>
        <end position="253"/>
    </location>
</feature>
<feature type="signal peptide" evidence="2">
    <location>
        <begin position="1"/>
        <end position="24"/>
    </location>
</feature>
<reference evidence="3 4" key="2">
    <citation type="journal article" date="2016" name="Appl. Microbiol. Biotechnol.">
        <title>Mutations improving production and secretion of extracellular lipase by Burkholderia glumae PG1.</title>
        <authorList>
            <person name="Knapp A."/>
            <person name="Voget S."/>
            <person name="Gao R."/>
            <person name="Zaburannyi N."/>
            <person name="Krysciak D."/>
            <person name="Breuer M."/>
            <person name="Hauer B."/>
            <person name="Streit W.R."/>
            <person name="Muller R."/>
            <person name="Daniel R."/>
            <person name="Jaeger K.E."/>
        </authorList>
    </citation>
    <scope>NUCLEOTIDE SEQUENCE [LARGE SCALE GENOMIC DNA]</scope>
    <source>
        <strain evidence="3 4">PG1</strain>
    </source>
</reference>
<dbReference type="EMBL" id="CP002581">
    <property type="protein sequence ID" value="AJK48246.1"/>
    <property type="molecule type" value="Genomic_DNA"/>
</dbReference>
<evidence type="ECO:0000256" key="1">
    <source>
        <dbReference type="SAM" id="MobiDB-lite"/>
    </source>
</evidence>
<name>A0A0B6S7L9_BURPL</name>
<sequence length="314" mass="33563">MNKHTIARFSAFVCALLSTGSAWCADNSTVLNFANHSQLVFSDPVAPDLAKLFGPGWTHLTFISAAGTRSRVVPDEALTTDGGVIFSLPIKHATSADGRYIALNLTRNGVLDADESGKSTTTSRQFCPILDTATGCVVRDDSGDICGGEWDPTGNGWHDALGSGKSKLVSDISKPTAKDVWTRFSVSQNHDIKSLIDVALGLDNLKACDPPSATNQRYYSQIEAALSRTDNPTPSNKTTQQPPPVDGGQPATVKSERAQLFAQPSVGSVHHGYLIRGDHVTIIGTGNGGWLHIRYERSGKPPIEAWLQSADVTH</sequence>
<protein>
    <recommendedName>
        <fullName evidence="5">SH3b domain-containing protein</fullName>
    </recommendedName>
</protein>
<evidence type="ECO:0000256" key="2">
    <source>
        <dbReference type="SAM" id="SignalP"/>
    </source>
</evidence>
<dbReference type="RefSeq" id="WP_123863662.1">
    <property type="nucleotide sequence ID" value="NZ_CP002581.1"/>
</dbReference>
<proteinExistence type="predicted"/>
<keyword evidence="4" id="KW-1185">Reference proteome</keyword>
<gene>
    <name evidence="3" type="ORF">BGL_2c01500</name>
</gene>
<organism evidence="3 4">
    <name type="scientific">Burkholderia plantarii</name>
    <dbReference type="NCBI Taxonomy" id="41899"/>
    <lineage>
        <taxon>Bacteria</taxon>
        <taxon>Pseudomonadati</taxon>
        <taxon>Pseudomonadota</taxon>
        <taxon>Betaproteobacteria</taxon>
        <taxon>Burkholderiales</taxon>
        <taxon>Burkholderiaceae</taxon>
        <taxon>Burkholderia</taxon>
    </lineage>
</organism>
<evidence type="ECO:0008006" key="5">
    <source>
        <dbReference type="Google" id="ProtNLM"/>
    </source>
</evidence>
<dbReference type="KEGG" id="bgp:BGL_2c01500"/>
<dbReference type="Proteomes" id="UP000031838">
    <property type="component" value="Chromosome 2"/>
</dbReference>